<keyword evidence="1" id="KW-0812">Transmembrane</keyword>
<dbReference type="EMBL" id="JAGGNH010000008">
    <property type="protein sequence ID" value="KAJ0965398.1"/>
    <property type="molecule type" value="Genomic_DNA"/>
</dbReference>
<accession>A0A9D5C3E4</accession>
<reference evidence="2" key="2">
    <citation type="journal article" date="2022" name="Hortic Res">
        <title>The genome of Dioscorea zingiberensis sheds light on the biosynthesis, origin and evolution of the medicinally important diosgenin saponins.</title>
        <authorList>
            <person name="Li Y."/>
            <person name="Tan C."/>
            <person name="Li Z."/>
            <person name="Guo J."/>
            <person name="Li S."/>
            <person name="Chen X."/>
            <person name="Wang C."/>
            <person name="Dai X."/>
            <person name="Yang H."/>
            <person name="Song W."/>
            <person name="Hou L."/>
            <person name="Xu J."/>
            <person name="Tong Z."/>
            <person name="Xu A."/>
            <person name="Yuan X."/>
            <person name="Wang W."/>
            <person name="Yang Q."/>
            <person name="Chen L."/>
            <person name="Sun Z."/>
            <person name="Wang K."/>
            <person name="Pan B."/>
            <person name="Chen J."/>
            <person name="Bao Y."/>
            <person name="Liu F."/>
            <person name="Qi X."/>
            <person name="Gang D.R."/>
            <person name="Wen J."/>
            <person name="Li J."/>
        </authorList>
    </citation>
    <scope>NUCLEOTIDE SEQUENCE</scope>
    <source>
        <strain evidence="2">Dzin_1.0</strain>
    </source>
</reference>
<gene>
    <name evidence="2" type="ORF">J5N97_026536</name>
</gene>
<proteinExistence type="predicted"/>
<dbReference type="Proteomes" id="UP001085076">
    <property type="component" value="Miscellaneous, Linkage group lg08"/>
</dbReference>
<organism evidence="2 3">
    <name type="scientific">Dioscorea zingiberensis</name>
    <dbReference type="NCBI Taxonomy" id="325984"/>
    <lineage>
        <taxon>Eukaryota</taxon>
        <taxon>Viridiplantae</taxon>
        <taxon>Streptophyta</taxon>
        <taxon>Embryophyta</taxon>
        <taxon>Tracheophyta</taxon>
        <taxon>Spermatophyta</taxon>
        <taxon>Magnoliopsida</taxon>
        <taxon>Liliopsida</taxon>
        <taxon>Dioscoreales</taxon>
        <taxon>Dioscoreaceae</taxon>
        <taxon>Dioscorea</taxon>
    </lineage>
</organism>
<keyword evidence="3" id="KW-1185">Reference proteome</keyword>
<comment type="caution">
    <text evidence="2">The sequence shown here is derived from an EMBL/GenBank/DDBJ whole genome shotgun (WGS) entry which is preliminary data.</text>
</comment>
<evidence type="ECO:0000313" key="3">
    <source>
        <dbReference type="Proteomes" id="UP001085076"/>
    </source>
</evidence>
<evidence type="ECO:0008006" key="4">
    <source>
        <dbReference type="Google" id="ProtNLM"/>
    </source>
</evidence>
<feature type="transmembrane region" description="Helical" evidence="1">
    <location>
        <begin position="119"/>
        <end position="139"/>
    </location>
</feature>
<keyword evidence="1" id="KW-0472">Membrane</keyword>
<name>A0A9D5C3E4_9LILI</name>
<dbReference type="SUPFAM" id="SSF103511">
    <property type="entry name" value="Chlorophyll a-b binding protein"/>
    <property type="match status" value="1"/>
</dbReference>
<reference evidence="2" key="1">
    <citation type="submission" date="2021-03" db="EMBL/GenBank/DDBJ databases">
        <authorList>
            <person name="Li Z."/>
            <person name="Yang C."/>
        </authorList>
    </citation>
    <scope>NUCLEOTIDE SEQUENCE</scope>
    <source>
        <strain evidence="2">Dzin_1.0</strain>
        <tissue evidence="2">Leaf</tissue>
    </source>
</reference>
<keyword evidence="1" id="KW-1133">Transmembrane helix</keyword>
<dbReference type="OrthoDB" id="543868at2759"/>
<protein>
    <recommendedName>
        <fullName evidence="4">Stress enhanced protein 1</fullName>
    </recommendedName>
</protein>
<evidence type="ECO:0000313" key="2">
    <source>
        <dbReference type="EMBL" id="KAJ0965398.1"/>
    </source>
</evidence>
<evidence type="ECO:0000256" key="1">
    <source>
        <dbReference type="SAM" id="Phobius"/>
    </source>
</evidence>
<dbReference type="AlphaFoldDB" id="A0A9D5C3E4"/>
<sequence length="145" mass="15223">MAHARIAASSLCISLPNVAATKPQRASAFPRAGAQPHSKITASSFKRGTPLLSGSTLTTRKFARQATQISIKCEQSTKENSGLDVWLGRLAMVGFASAITVEIATGKGLLENFGFTSPLPTLALVVTALVGVLTAFFIFQSASRN</sequence>